<dbReference type="Pfam" id="PF08352">
    <property type="entry name" value="oligo_HPY"/>
    <property type="match status" value="1"/>
</dbReference>
<evidence type="ECO:0000256" key="4">
    <source>
        <dbReference type="ARBA" id="ARBA00022448"/>
    </source>
</evidence>
<comment type="similarity">
    <text evidence="11">Belongs to the binding-protein-dependent transport system permease family.</text>
</comment>
<keyword evidence="7" id="KW-0547">Nucleotide-binding</keyword>
<keyword evidence="8" id="KW-0067">ATP-binding</keyword>
<evidence type="ECO:0000256" key="8">
    <source>
        <dbReference type="ARBA" id="ARBA00022840"/>
    </source>
</evidence>
<feature type="transmembrane region" description="Helical" evidence="11">
    <location>
        <begin position="29"/>
        <end position="51"/>
    </location>
</feature>
<feature type="transmembrane region" description="Helical" evidence="11">
    <location>
        <begin position="253"/>
        <end position="273"/>
    </location>
</feature>
<dbReference type="PROSITE" id="PS50928">
    <property type="entry name" value="ABC_TM1"/>
    <property type="match status" value="1"/>
</dbReference>
<comment type="similarity">
    <text evidence="3">Belongs to the ABC transporter superfamily.</text>
</comment>
<accession>A0ABN2N602</accession>
<feature type="compositionally biased region" description="Low complexity" evidence="12">
    <location>
        <begin position="312"/>
        <end position="323"/>
    </location>
</feature>
<dbReference type="InterPro" id="IPR000515">
    <property type="entry name" value="MetI-like"/>
</dbReference>
<keyword evidence="4 11" id="KW-0813">Transport</keyword>
<proteinExistence type="inferred from homology"/>
<evidence type="ECO:0000256" key="12">
    <source>
        <dbReference type="SAM" id="MobiDB-lite"/>
    </source>
</evidence>
<dbReference type="InterPro" id="IPR027417">
    <property type="entry name" value="P-loop_NTPase"/>
</dbReference>
<evidence type="ECO:0000256" key="1">
    <source>
        <dbReference type="ARBA" id="ARBA00004141"/>
    </source>
</evidence>
<evidence type="ECO:0008006" key="17">
    <source>
        <dbReference type="Google" id="ProtNLM"/>
    </source>
</evidence>
<dbReference type="CDD" id="cd03257">
    <property type="entry name" value="ABC_NikE_OppD_transporters"/>
    <property type="match status" value="1"/>
</dbReference>
<dbReference type="InterPro" id="IPR017871">
    <property type="entry name" value="ABC_transporter-like_CS"/>
</dbReference>
<dbReference type="InterPro" id="IPR013563">
    <property type="entry name" value="Oligopep_ABC_C"/>
</dbReference>
<dbReference type="NCBIfam" id="TIGR01727">
    <property type="entry name" value="oligo_HPY"/>
    <property type="match status" value="1"/>
</dbReference>
<evidence type="ECO:0000256" key="5">
    <source>
        <dbReference type="ARBA" id="ARBA00022475"/>
    </source>
</evidence>
<dbReference type="PROSITE" id="PS50893">
    <property type="entry name" value="ABC_TRANSPORTER_2"/>
    <property type="match status" value="1"/>
</dbReference>
<comment type="caution">
    <text evidence="15">The sequence shown here is derived from an EMBL/GenBank/DDBJ whole genome shotgun (WGS) entry which is preliminary data.</text>
</comment>
<evidence type="ECO:0000256" key="6">
    <source>
        <dbReference type="ARBA" id="ARBA00022692"/>
    </source>
</evidence>
<dbReference type="SUPFAM" id="SSF52540">
    <property type="entry name" value="P-loop containing nucleoside triphosphate hydrolases"/>
    <property type="match status" value="1"/>
</dbReference>
<evidence type="ECO:0000313" key="16">
    <source>
        <dbReference type="Proteomes" id="UP001500449"/>
    </source>
</evidence>
<comment type="subcellular location">
    <subcellularLocation>
        <location evidence="11">Cell membrane</location>
        <topology evidence="11">Multi-pass membrane protein</topology>
    </subcellularLocation>
    <subcellularLocation>
        <location evidence="2">Cell membrane</location>
        <topology evidence="2">Peripheral membrane protein</topology>
    </subcellularLocation>
    <subcellularLocation>
        <location evidence="1">Membrane</location>
        <topology evidence="1">Multi-pass membrane protein</topology>
    </subcellularLocation>
</comment>
<dbReference type="Pfam" id="PF12911">
    <property type="entry name" value="OppC_N"/>
    <property type="match status" value="1"/>
</dbReference>
<reference evidence="15 16" key="1">
    <citation type="journal article" date="2019" name="Int. J. Syst. Evol. Microbiol.">
        <title>The Global Catalogue of Microorganisms (GCM) 10K type strain sequencing project: providing services to taxonomists for standard genome sequencing and annotation.</title>
        <authorList>
            <consortium name="The Broad Institute Genomics Platform"/>
            <consortium name="The Broad Institute Genome Sequencing Center for Infectious Disease"/>
            <person name="Wu L."/>
            <person name="Ma J."/>
        </authorList>
    </citation>
    <scope>NUCLEOTIDE SEQUENCE [LARGE SCALE GENOMIC DNA]</scope>
    <source>
        <strain evidence="15 16">JCM 16009</strain>
    </source>
</reference>
<dbReference type="Pfam" id="PF00528">
    <property type="entry name" value="BPD_transp_1"/>
    <property type="match status" value="1"/>
</dbReference>
<dbReference type="Pfam" id="PF00005">
    <property type="entry name" value="ABC_tran"/>
    <property type="match status" value="1"/>
</dbReference>
<dbReference type="SMART" id="SM00382">
    <property type="entry name" value="AAA"/>
    <property type="match status" value="1"/>
</dbReference>
<dbReference type="InterPro" id="IPR050388">
    <property type="entry name" value="ABC_Ni/Peptide_Import"/>
</dbReference>
<feature type="region of interest" description="Disordered" evidence="12">
    <location>
        <begin position="292"/>
        <end position="345"/>
    </location>
</feature>
<evidence type="ECO:0000256" key="9">
    <source>
        <dbReference type="ARBA" id="ARBA00022989"/>
    </source>
</evidence>
<organism evidence="15 16">
    <name type="scientific">Pseudonocardia ailaonensis</name>
    <dbReference type="NCBI Taxonomy" id="367279"/>
    <lineage>
        <taxon>Bacteria</taxon>
        <taxon>Bacillati</taxon>
        <taxon>Actinomycetota</taxon>
        <taxon>Actinomycetes</taxon>
        <taxon>Pseudonocardiales</taxon>
        <taxon>Pseudonocardiaceae</taxon>
        <taxon>Pseudonocardia</taxon>
    </lineage>
</organism>
<feature type="domain" description="ABC transmembrane type-1" evidence="14">
    <location>
        <begin position="89"/>
        <end position="279"/>
    </location>
</feature>
<dbReference type="InterPro" id="IPR003593">
    <property type="entry name" value="AAA+_ATPase"/>
</dbReference>
<evidence type="ECO:0000256" key="2">
    <source>
        <dbReference type="ARBA" id="ARBA00004202"/>
    </source>
</evidence>
<dbReference type="Gene3D" id="1.10.3720.10">
    <property type="entry name" value="MetI-like"/>
    <property type="match status" value="1"/>
</dbReference>
<name>A0ABN2N602_9PSEU</name>
<feature type="transmembrane region" description="Helical" evidence="11">
    <location>
        <begin position="91"/>
        <end position="116"/>
    </location>
</feature>
<feature type="transmembrane region" description="Helical" evidence="11">
    <location>
        <begin position="210"/>
        <end position="233"/>
    </location>
</feature>
<dbReference type="SUPFAM" id="SSF161098">
    <property type="entry name" value="MetI-like"/>
    <property type="match status" value="1"/>
</dbReference>
<dbReference type="CDD" id="cd06261">
    <property type="entry name" value="TM_PBP2"/>
    <property type="match status" value="1"/>
</dbReference>
<dbReference type="RefSeq" id="WP_344418071.1">
    <property type="nucleotide sequence ID" value="NZ_BAAAQK010000009.1"/>
</dbReference>
<dbReference type="PANTHER" id="PTHR43297">
    <property type="entry name" value="OLIGOPEPTIDE TRANSPORT ATP-BINDING PROTEIN APPD"/>
    <property type="match status" value="1"/>
</dbReference>
<keyword evidence="5" id="KW-1003">Cell membrane</keyword>
<dbReference type="InterPro" id="IPR003439">
    <property type="entry name" value="ABC_transporter-like_ATP-bd"/>
</dbReference>
<dbReference type="PANTHER" id="PTHR43297:SF2">
    <property type="entry name" value="DIPEPTIDE TRANSPORT ATP-BINDING PROTEIN DPPD"/>
    <property type="match status" value="1"/>
</dbReference>
<evidence type="ECO:0000313" key="15">
    <source>
        <dbReference type="EMBL" id="GAA1852726.1"/>
    </source>
</evidence>
<dbReference type="PROSITE" id="PS00211">
    <property type="entry name" value="ABC_TRANSPORTER_1"/>
    <property type="match status" value="1"/>
</dbReference>
<sequence>MSTPGIIGGPTVLSKPRRNWTRRLLRNPLALLSGSFLLIVVVCAVFAPLVAPSDPSAQSVDSLSGPSAQHWLGADSLGRDTLTRMIYGAQVSLTVAVSVVLIGLAVAVPLGVWAGYRGGRVDMVVMRVSEAVISIPTLILALAIVSFLGAGTSSSIWALAVVVTPGLVRVVRGQARAVAQETFVEASRSVGTRNITIMAHRVLPSVWSPIIIQATTYLGGVLLAEASLSFLGLGTKPPTPSWGGMLQDAVSTALFVAPLQVVAPAVAIILTVLSINSVGDALRVATGIGRTRPRHRARGQRLGITSVDRPSATRSTGSTGATREAGPTEATGVAAPAGVNGSAATVDPAAPRPLLTISDLSIEFGSDKGPATRVVEGLNLSINRGEVLGLVGESGSGKTVTAMSIMRLLPSPPGTVVSGRIEFDDVDLLSLPPRQLRDIRGSRISVIFQDPMTSLDSAFTVGHHLREAQTNHASVGRAASRKRSVELLDMVGISRAAERLDAYPHEFSGGMRQRVMIAIALANDPDLVIADEPTTALDVTVQTQILDVLRGLQSELGTALLFVTHDLGVIADISDRVAVMYAGQIVETAEVDTLFANPKHPYTAGLLAAMPQAGRGLDRLRDIPGTVPMPSAFPAGCRFHPRCGFVEDRCRAGAIPLELVQRQGSVRCTRSDELDLLGTAQRR</sequence>
<dbReference type="EMBL" id="BAAAQK010000009">
    <property type="protein sequence ID" value="GAA1852726.1"/>
    <property type="molecule type" value="Genomic_DNA"/>
</dbReference>
<keyword evidence="9 11" id="KW-1133">Transmembrane helix</keyword>
<protein>
    <recommendedName>
        <fullName evidence="17">Peptide/nickel transport system permease protein</fullName>
    </recommendedName>
</protein>
<feature type="transmembrane region" description="Helical" evidence="11">
    <location>
        <begin position="128"/>
        <end position="148"/>
    </location>
</feature>
<feature type="domain" description="ABC transporter" evidence="13">
    <location>
        <begin position="355"/>
        <end position="607"/>
    </location>
</feature>
<evidence type="ECO:0000256" key="7">
    <source>
        <dbReference type="ARBA" id="ARBA00022741"/>
    </source>
</evidence>
<keyword evidence="6 11" id="KW-0812">Transmembrane</keyword>
<evidence type="ECO:0000256" key="3">
    <source>
        <dbReference type="ARBA" id="ARBA00005417"/>
    </source>
</evidence>
<evidence type="ECO:0000259" key="14">
    <source>
        <dbReference type="PROSITE" id="PS50928"/>
    </source>
</evidence>
<dbReference type="Gene3D" id="3.40.50.300">
    <property type="entry name" value="P-loop containing nucleotide triphosphate hydrolases"/>
    <property type="match status" value="1"/>
</dbReference>
<keyword evidence="16" id="KW-1185">Reference proteome</keyword>
<evidence type="ECO:0000259" key="13">
    <source>
        <dbReference type="PROSITE" id="PS50893"/>
    </source>
</evidence>
<dbReference type="Proteomes" id="UP001500449">
    <property type="component" value="Unassembled WGS sequence"/>
</dbReference>
<dbReference type="InterPro" id="IPR035906">
    <property type="entry name" value="MetI-like_sf"/>
</dbReference>
<keyword evidence="10 11" id="KW-0472">Membrane</keyword>
<evidence type="ECO:0000256" key="11">
    <source>
        <dbReference type="RuleBase" id="RU363032"/>
    </source>
</evidence>
<evidence type="ECO:0000256" key="10">
    <source>
        <dbReference type="ARBA" id="ARBA00023136"/>
    </source>
</evidence>
<gene>
    <name evidence="15" type="ORF">GCM10009836_36010</name>
</gene>
<dbReference type="InterPro" id="IPR025966">
    <property type="entry name" value="OppC_N"/>
</dbReference>